<evidence type="ECO:0000259" key="6">
    <source>
        <dbReference type="PROSITE" id="PS50850"/>
    </source>
</evidence>
<feature type="transmembrane region" description="Helical" evidence="5">
    <location>
        <begin position="165"/>
        <end position="183"/>
    </location>
</feature>
<dbReference type="GO" id="GO:0022857">
    <property type="term" value="F:transmembrane transporter activity"/>
    <property type="evidence" value="ECO:0007669"/>
    <property type="project" value="InterPro"/>
</dbReference>
<dbReference type="InterPro" id="IPR005828">
    <property type="entry name" value="MFS_sugar_transport-like"/>
</dbReference>
<feature type="transmembrane region" description="Helical" evidence="5">
    <location>
        <begin position="248"/>
        <end position="272"/>
    </location>
</feature>
<dbReference type="InterPro" id="IPR050549">
    <property type="entry name" value="MFS_Trehalose_Transporter"/>
</dbReference>
<proteinExistence type="predicted"/>
<feature type="transmembrane region" description="Helical" evidence="5">
    <location>
        <begin position="313"/>
        <end position="331"/>
    </location>
</feature>
<feature type="transmembrane region" description="Helical" evidence="5">
    <location>
        <begin position="109"/>
        <end position="127"/>
    </location>
</feature>
<dbReference type="PROSITE" id="PS00216">
    <property type="entry name" value="SUGAR_TRANSPORT_1"/>
    <property type="match status" value="1"/>
</dbReference>
<dbReference type="Pfam" id="PF00083">
    <property type="entry name" value="Sugar_tr"/>
    <property type="match status" value="1"/>
</dbReference>
<dbReference type="PANTHER" id="PTHR48021">
    <property type="match status" value="1"/>
</dbReference>
<dbReference type="PANTHER" id="PTHR48021:SF1">
    <property type="entry name" value="GH07001P-RELATED"/>
    <property type="match status" value="1"/>
</dbReference>
<evidence type="ECO:0000313" key="7">
    <source>
        <dbReference type="EMBL" id="CAK1547068.1"/>
    </source>
</evidence>
<feature type="transmembrane region" description="Helical" evidence="5">
    <location>
        <begin position="284"/>
        <end position="306"/>
    </location>
</feature>
<feature type="transmembrane region" description="Helical" evidence="5">
    <location>
        <begin position="7"/>
        <end position="28"/>
    </location>
</feature>
<feature type="transmembrane region" description="Helical" evidence="5">
    <location>
        <begin position="82"/>
        <end position="103"/>
    </location>
</feature>
<reference evidence="7 8" key="1">
    <citation type="submission" date="2023-11" db="EMBL/GenBank/DDBJ databases">
        <authorList>
            <person name="Okamura Y."/>
        </authorList>
    </citation>
    <scope>NUCLEOTIDE SEQUENCE [LARGE SCALE GENOMIC DNA]</scope>
</reference>
<dbReference type="AlphaFoldDB" id="A0AAV1JCK8"/>
<feature type="transmembrane region" description="Helical" evidence="5">
    <location>
        <begin position="337"/>
        <end position="359"/>
    </location>
</feature>
<evidence type="ECO:0000256" key="1">
    <source>
        <dbReference type="ARBA" id="ARBA00004141"/>
    </source>
</evidence>
<dbReference type="Gene3D" id="1.20.1250.20">
    <property type="entry name" value="MFS general substrate transporter like domains"/>
    <property type="match status" value="2"/>
</dbReference>
<keyword evidence="2 5" id="KW-0812">Transmembrane</keyword>
<evidence type="ECO:0000256" key="3">
    <source>
        <dbReference type="ARBA" id="ARBA00022989"/>
    </source>
</evidence>
<keyword evidence="4 5" id="KW-0472">Membrane</keyword>
<comment type="caution">
    <text evidence="7">The sequence shown here is derived from an EMBL/GenBank/DDBJ whole genome shotgun (WGS) entry which is preliminary data.</text>
</comment>
<evidence type="ECO:0000256" key="2">
    <source>
        <dbReference type="ARBA" id="ARBA00022692"/>
    </source>
</evidence>
<dbReference type="SUPFAM" id="SSF103473">
    <property type="entry name" value="MFS general substrate transporter"/>
    <property type="match status" value="1"/>
</dbReference>
<dbReference type="GO" id="GO:0016020">
    <property type="term" value="C:membrane"/>
    <property type="evidence" value="ECO:0007669"/>
    <property type="project" value="UniProtKB-SubCell"/>
</dbReference>
<gene>
    <name evidence="7" type="ORF">LNINA_LOCUS6566</name>
</gene>
<accession>A0AAV1JCK8</accession>
<dbReference type="InterPro" id="IPR036259">
    <property type="entry name" value="MFS_trans_sf"/>
</dbReference>
<comment type="subcellular location">
    <subcellularLocation>
        <location evidence="1">Membrane</location>
        <topology evidence="1">Multi-pass membrane protein</topology>
    </subcellularLocation>
</comment>
<feature type="transmembrane region" description="Helical" evidence="5">
    <location>
        <begin position="53"/>
        <end position="75"/>
    </location>
</feature>
<dbReference type="Proteomes" id="UP001497472">
    <property type="component" value="Unassembled WGS sequence"/>
</dbReference>
<keyword evidence="3 5" id="KW-1133">Transmembrane helix</keyword>
<dbReference type="EMBL" id="CAVLEF010000009">
    <property type="protein sequence ID" value="CAK1547068.1"/>
    <property type="molecule type" value="Genomic_DNA"/>
</dbReference>
<dbReference type="InterPro" id="IPR020846">
    <property type="entry name" value="MFS_dom"/>
</dbReference>
<protein>
    <recommendedName>
        <fullName evidence="6">Major facilitator superfamily (MFS) profile domain-containing protein</fullName>
    </recommendedName>
</protein>
<feature type="transmembrane region" description="Helical" evidence="5">
    <location>
        <begin position="134"/>
        <end position="153"/>
    </location>
</feature>
<evidence type="ECO:0000313" key="8">
    <source>
        <dbReference type="Proteomes" id="UP001497472"/>
    </source>
</evidence>
<name>A0AAV1JCK8_9NEOP</name>
<dbReference type="PROSITE" id="PS50850">
    <property type="entry name" value="MFS"/>
    <property type="match status" value="1"/>
</dbReference>
<evidence type="ECO:0000256" key="4">
    <source>
        <dbReference type="ARBA" id="ARBA00023136"/>
    </source>
</evidence>
<feature type="domain" description="Major facilitator superfamily (MFS) profile" evidence="6">
    <location>
        <begin position="7"/>
        <end position="389"/>
    </location>
</feature>
<organism evidence="7 8">
    <name type="scientific">Leptosia nina</name>
    <dbReference type="NCBI Taxonomy" id="320188"/>
    <lineage>
        <taxon>Eukaryota</taxon>
        <taxon>Metazoa</taxon>
        <taxon>Ecdysozoa</taxon>
        <taxon>Arthropoda</taxon>
        <taxon>Hexapoda</taxon>
        <taxon>Insecta</taxon>
        <taxon>Pterygota</taxon>
        <taxon>Neoptera</taxon>
        <taxon>Endopterygota</taxon>
        <taxon>Lepidoptera</taxon>
        <taxon>Glossata</taxon>
        <taxon>Ditrysia</taxon>
        <taxon>Papilionoidea</taxon>
        <taxon>Pieridae</taxon>
        <taxon>Pierinae</taxon>
        <taxon>Leptosia</taxon>
    </lineage>
</organism>
<sequence length="389" mass="44088">MERGRRLQYVVTIAVLLLTTAMGIFNAWQPVMTGKIWVQRGPIHLDSVAFDKISLMTLIGYYTGAVFAGICCDVFGRRTTILFSAIIFEVGTIFAATAIKLWMLCAMEFLWQFACGTVTITAGIYLAEIADPEIRGMLLVATKFTVFLGRTLILSIKEEVAYDKMNYWLLIVAPLAFVACYPIPESPYYHLRNNNEEEARKAFARLRQNVGTETIQTQFDRLKSHTDKELEDSKWFVKCLINKRYTKAIIASFGMELIFIMSGIITIHNYYYTIAEESDVTLPLNWVFVLYVTIPCIIGIVSAILVDRVGRRALYLTSFYWFGLTHLLRAIKESGGNAGIFCAYGTVAAIGFVFTYYCLPETKNKSLGEVQEMLQGKKYLNNMELTNIL</sequence>
<evidence type="ECO:0000256" key="5">
    <source>
        <dbReference type="SAM" id="Phobius"/>
    </source>
</evidence>
<keyword evidence="8" id="KW-1185">Reference proteome</keyword>
<dbReference type="InterPro" id="IPR005829">
    <property type="entry name" value="Sugar_transporter_CS"/>
</dbReference>